<dbReference type="GeneID" id="60460256"/>
<comment type="function">
    <text evidence="1">Seems to be required for the assembly of the photosystem I complex.</text>
</comment>
<evidence type="ECO:0000256" key="6">
    <source>
        <dbReference type="ARBA" id="ARBA00022692"/>
    </source>
</evidence>
<organism evidence="10">
    <name type="scientific">Uraria lagopodioides</name>
    <dbReference type="NCBI Taxonomy" id="1048768"/>
    <lineage>
        <taxon>Eukaryota</taxon>
        <taxon>Viridiplantae</taxon>
        <taxon>Streptophyta</taxon>
        <taxon>Embryophyta</taxon>
        <taxon>Tracheophyta</taxon>
        <taxon>Spermatophyta</taxon>
        <taxon>Magnoliopsida</taxon>
        <taxon>eudicotyledons</taxon>
        <taxon>Gunneridae</taxon>
        <taxon>Pentapetalae</taxon>
        <taxon>rosids</taxon>
        <taxon>fabids</taxon>
        <taxon>Fabales</taxon>
        <taxon>Fabaceae</taxon>
        <taxon>Papilionoideae</taxon>
        <taxon>50 kb inversion clade</taxon>
        <taxon>NPAAA clade</taxon>
        <taxon>indigoferoid/millettioid clade</taxon>
        <taxon>Desmodieae</taxon>
        <taxon>Uraria</taxon>
    </lineage>
</organism>
<comment type="subcellular location">
    <subcellularLocation>
        <location evidence="2">Membrane</location>
        <topology evidence="2">Multi-pass membrane protein</topology>
    </subcellularLocation>
</comment>
<evidence type="ECO:0000256" key="1">
    <source>
        <dbReference type="ARBA" id="ARBA00002862"/>
    </source>
</evidence>
<dbReference type="RefSeq" id="YP_009974317.1">
    <property type="nucleotide sequence ID" value="NC_051982.1"/>
</dbReference>
<keyword evidence="6 9" id="KW-0812">Transmembrane</keyword>
<gene>
    <name evidence="10" type="primary">ycf4</name>
</gene>
<dbReference type="GO" id="GO:0015979">
    <property type="term" value="P:photosynthesis"/>
    <property type="evidence" value="ECO:0007669"/>
    <property type="project" value="UniProtKB-KW"/>
</dbReference>
<evidence type="ECO:0000256" key="3">
    <source>
        <dbReference type="ARBA" id="ARBA00008198"/>
    </source>
</evidence>
<dbReference type="AlphaFoldDB" id="A0A7G7YL03"/>
<comment type="similarity">
    <text evidence="3">Belongs to the Ycf4 family.</text>
</comment>
<dbReference type="EMBL" id="MT040621">
    <property type="protein sequence ID" value="QNH95173.1"/>
    <property type="molecule type" value="Genomic_DNA"/>
</dbReference>
<feature type="transmembrane region" description="Helical" evidence="9">
    <location>
        <begin position="27"/>
        <end position="48"/>
    </location>
</feature>
<evidence type="ECO:0000256" key="4">
    <source>
        <dbReference type="ARBA" id="ARBA00015395"/>
    </source>
</evidence>
<evidence type="ECO:0000256" key="8">
    <source>
        <dbReference type="ARBA" id="ARBA00023136"/>
    </source>
</evidence>
<protein>
    <recommendedName>
        <fullName evidence="4">Photosystem I assembly protein Ycf4</fullName>
    </recommendedName>
</protein>
<evidence type="ECO:0000256" key="5">
    <source>
        <dbReference type="ARBA" id="ARBA00022531"/>
    </source>
</evidence>
<keyword evidence="10" id="KW-0150">Chloroplast</keyword>
<geneLocation type="chloroplast" evidence="10"/>
<keyword evidence="5" id="KW-0602">Photosynthesis</keyword>
<keyword evidence="7 9" id="KW-1133">Transmembrane helix</keyword>
<dbReference type="Pfam" id="PF02392">
    <property type="entry name" value="Ycf4"/>
    <property type="match status" value="1"/>
</dbReference>
<reference evidence="10" key="1">
    <citation type="journal article" date="2020" name="Mitochondrial DNA Part B Resour">
        <title>The complete chloroplast genome of Uraria lagopodioides (Fabaceae).</title>
        <authorList>
            <person name="Zhao X.-L."/>
            <person name="Zhu Z.-M."/>
        </authorList>
    </citation>
    <scope>NUCLEOTIDE SEQUENCE</scope>
</reference>
<sequence>MKDSVLRFKELRVFYIAGPSRNLSYSFWAFFGLFGSLGCLSLSFFSYVDKDFIVFSEELYYFPFIPESLYLPFFPQGLVLGLYGIAGVFLSLYLWSIIFWDVGGGYDMFDKKEKKVEFVRWGFPNDITLEIPMEEILYLRIATHTKTDFFNRTFKYEILYLETENNGLIPLTRLEDDLLPIDIAFIAYELSWFLRVPVLPLYL</sequence>
<evidence type="ECO:0000256" key="2">
    <source>
        <dbReference type="ARBA" id="ARBA00004141"/>
    </source>
</evidence>
<dbReference type="InterPro" id="IPR003359">
    <property type="entry name" value="PSI_Ycf4_assembly"/>
</dbReference>
<keyword evidence="10" id="KW-0934">Plastid</keyword>
<accession>A0A7G7YL03</accession>
<name>A0A7G7YL03_9FABA</name>
<feature type="transmembrane region" description="Helical" evidence="9">
    <location>
        <begin position="78"/>
        <end position="102"/>
    </location>
</feature>
<dbReference type="GO" id="GO:0009522">
    <property type="term" value="C:photosystem I"/>
    <property type="evidence" value="ECO:0007669"/>
    <property type="project" value="InterPro"/>
</dbReference>
<evidence type="ECO:0000313" key="10">
    <source>
        <dbReference type="EMBL" id="QNH95173.1"/>
    </source>
</evidence>
<evidence type="ECO:0000256" key="7">
    <source>
        <dbReference type="ARBA" id="ARBA00022989"/>
    </source>
</evidence>
<keyword evidence="8 9" id="KW-0472">Membrane</keyword>
<proteinExistence type="inferred from homology"/>
<evidence type="ECO:0000256" key="9">
    <source>
        <dbReference type="SAM" id="Phobius"/>
    </source>
</evidence>